<name>A0ABS7XX90_9FLAO</name>
<organism evidence="1 2">
    <name type="scientific">Winogradskyella vincentii</name>
    <dbReference type="NCBI Taxonomy" id="2877122"/>
    <lineage>
        <taxon>Bacteria</taxon>
        <taxon>Pseudomonadati</taxon>
        <taxon>Bacteroidota</taxon>
        <taxon>Flavobacteriia</taxon>
        <taxon>Flavobacteriales</taxon>
        <taxon>Flavobacteriaceae</taxon>
        <taxon>Winogradskyella</taxon>
    </lineage>
</organism>
<dbReference type="Gene3D" id="3.40.50.720">
    <property type="entry name" value="NAD(P)-binding Rossmann-like Domain"/>
    <property type="match status" value="1"/>
</dbReference>
<dbReference type="InterPro" id="IPR036291">
    <property type="entry name" value="NAD(P)-bd_dom_sf"/>
</dbReference>
<evidence type="ECO:0000313" key="1">
    <source>
        <dbReference type="EMBL" id="MCA0152272.1"/>
    </source>
</evidence>
<keyword evidence="2" id="KW-1185">Reference proteome</keyword>
<reference evidence="2" key="1">
    <citation type="submission" date="2023-07" db="EMBL/GenBank/DDBJ databases">
        <authorList>
            <person name="Yue Y."/>
        </authorList>
    </citation>
    <scope>NUCLEOTIDE SEQUENCE [LARGE SCALE GENOMIC DNA]</scope>
    <source>
        <strain evidence="2">2Y89</strain>
    </source>
</reference>
<gene>
    <name evidence="1" type="ORF">LBV24_03520</name>
</gene>
<sequence>MIKQVSVIGCGWLGFPLGIALVNKGITVKGSTTSNEKLKRLRSNNIFPFAIKLTEDRILGDINSFLEHSDLLIINVPPGLRKHPNKNHIAEISQLIESIIKNQIQKVIYIGSTSVFKDESNIPIIGSNFKPNNYEIAKQLIEIENLLMSNSYFKTTIIRFGGLIDENRHPGNFLSGRSGVKNPKAPINLIHKEDCIDIIAQIIEKQIFDTVINAVYPAHPTRKSYYTSYSKDNNLPPPKFENTATSKGKIVESEKLVQLLSYKFKHAL</sequence>
<protein>
    <recommendedName>
        <fullName evidence="3">Nucleoside-diphosphate-sugar epimerase</fullName>
    </recommendedName>
</protein>
<evidence type="ECO:0000313" key="2">
    <source>
        <dbReference type="Proteomes" id="UP001198402"/>
    </source>
</evidence>
<accession>A0ABS7XX90</accession>
<comment type="caution">
    <text evidence="1">The sequence shown here is derived from an EMBL/GenBank/DDBJ whole genome shotgun (WGS) entry which is preliminary data.</text>
</comment>
<proteinExistence type="predicted"/>
<dbReference type="RefSeq" id="WP_224477215.1">
    <property type="nucleotide sequence ID" value="NZ_JAIUJS010000002.1"/>
</dbReference>
<evidence type="ECO:0008006" key="3">
    <source>
        <dbReference type="Google" id="ProtNLM"/>
    </source>
</evidence>
<dbReference type="SUPFAM" id="SSF51735">
    <property type="entry name" value="NAD(P)-binding Rossmann-fold domains"/>
    <property type="match status" value="1"/>
</dbReference>
<dbReference type="Proteomes" id="UP001198402">
    <property type="component" value="Unassembled WGS sequence"/>
</dbReference>
<dbReference type="EMBL" id="JAIUJS010000002">
    <property type="protein sequence ID" value="MCA0152272.1"/>
    <property type="molecule type" value="Genomic_DNA"/>
</dbReference>